<name>A0A1R3H924_COCAP</name>
<dbReference type="AlphaFoldDB" id="A0A1R3H924"/>
<proteinExistence type="predicted"/>
<organism evidence="1 2">
    <name type="scientific">Corchorus capsularis</name>
    <name type="common">Jute</name>
    <dbReference type="NCBI Taxonomy" id="210143"/>
    <lineage>
        <taxon>Eukaryota</taxon>
        <taxon>Viridiplantae</taxon>
        <taxon>Streptophyta</taxon>
        <taxon>Embryophyta</taxon>
        <taxon>Tracheophyta</taxon>
        <taxon>Spermatophyta</taxon>
        <taxon>Magnoliopsida</taxon>
        <taxon>eudicotyledons</taxon>
        <taxon>Gunneridae</taxon>
        <taxon>Pentapetalae</taxon>
        <taxon>rosids</taxon>
        <taxon>malvids</taxon>
        <taxon>Malvales</taxon>
        <taxon>Malvaceae</taxon>
        <taxon>Grewioideae</taxon>
        <taxon>Apeibeae</taxon>
        <taxon>Corchorus</taxon>
    </lineage>
</organism>
<protein>
    <submittedName>
        <fullName evidence="1">Uncharacterized protein</fullName>
    </submittedName>
</protein>
<evidence type="ECO:0000313" key="2">
    <source>
        <dbReference type="Proteomes" id="UP000188268"/>
    </source>
</evidence>
<comment type="caution">
    <text evidence="1">The sequence shown here is derived from an EMBL/GenBank/DDBJ whole genome shotgun (WGS) entry which is preliminary data.</text>
</comment>
<dbReference type="EMBL" id="AWWV01012485">
    <property type="protein sequence ID" value="OMO66849.1"/>
    <property type="molecule type" value="Genomic_DNA"/>
</dbReference>
<sequence length="38" mass="4229">MEPNTTKALTFKSLAFTVDPHRQSSKTITEANPSPLIR</sequence>
<keyword evidence="2" id="KW-1185">Reference proteome</keyword>
<dbReference type="Proteomes" id="UP000188268">
    <property type="component" value="Unassembled WGS sequence"/>
</dbReference>
<accession>A0A1R3H924</accession>
<dbReference type="Gramene" id="OMO66849">
    <property type="protein sequence ID" value="OMO66849"/>
    <property type="gene ID" value="CCACVL1_20964"/>
</dbReference>
<gene>
    <name evidence="1" type="ORF">CCACVL1_20964</name>
</gene>
<reference evidence="1 2" key="1">
    <citation type="submission" date="2013-09" db="EMBL/GenBank/DDBJ databases">
        <title>Corchorus capsularis genome sequencing.</title>
        <authorList>
            <person name="Alam M."/>
            <person name="Haque M.S."/>
            <person name="Islam M.S."/>
            <person name="Emdad E.M."/>
            <person name="Islam M.M."/>
            <person name="Ahmed B."/>
            <person name="Halim A."/>
            <person name="Hossen Q.M.M."/>
            <person name="Hossain M.Z."/>
            <person name="Ahmed R."/>
            <person name="Khan M.M."/>
            <person name="Islam R."/>
            <person name="Rashid M.M."/>
            <person name="Khan S.A."/>
            <person name="Rahman M.S."/>
            <person name="Alam M."/>
        </authorList>
    </citation>
    <scope>NUCLEOTIDE SEQUENCE [LARGE SCALE GENOMIC DNA]</scope>
    <source>
        <strain evidence="2">cv. CVL-1</strain>
        <tissue evidence="1">Whole seedling</tissue>
    </source>
</reference>
<evidence type="ECO:0000313" key="1">
    <source>
        <dbReference type="EMBL" id="OMO66849.1"/>
    </source>
</evidence>